<gene>
    <name evidence="3" type="ORF">DB88DRAFT_544988</name>
</gene>
<comment type="caution">
    <text evidence="3">The sequence shown here is derived from an EMBL/GenBank/DDBJ whole genome shotgun (WGS) entry which is preliminary data.</text>
</comment>
<feature type="compositionally biased region" description="Low complexity" evidence="1">
    <location>
        <begin position="178"/>
        <end position="194"/>
    </location>
</feature>
<feature type="compositionally biased region" description="Low complexity" evidence="1">
    <location>
        <begin position="155"/>
        <end position="170"/>
    </location>
</feature>
<dbReference type="Proteomes" id="UP001182556">
    <property type="component" value="Unassembled WGS sequence"/>
</dbReference>
<dbReference type="EMBL" id="JAODAN010000003">
    <property type="protein sequence ID" value="KAK1925282.1"/>
    <property type="molecule type" value="Genomic_DNA"/>
</dbReference>
<evidence type="ECO:0000313" key="3">
    <source>
        <dbReference type="EMBL" id="KAK1925282.1"/>
    </source>
</evidence>
<feature type="transmembrane region" description="Helical" evidence="2">
    <location>
        <begin position="92"/>
        <end position="111"/>
    </location>
</feature>
<evidence type="ECO:0000256" key="1">
    <source>
        <dbReference type="SAM" id="MobiDB-lite"/>
    </source>
</evidence>
<keyword evidence="2" id="KW-0812">Transmembrane</keyword>
<keyword evidence="2" id="KW-0472">Membrane</keyword>
<sequence length="466" mass="52679">MPFDEHSAQLRSHVLGPSGGWLGEATVFISDLFGLWDIFVLMTIFVISWIIVRIVAPVMSIPLGLIFDLSIPMQYQNHDFTRENHKEHLSGYWPVFLAGTAVEVVSFFMLFPDMFTLVVATKTTICLTIWLSRREDGSKVSFAGPSGTTPRPAVPRRAVPRPAAPGQPSSLPGPPSAPRQGSGSRQPSSSQQPGAGEVPSNLSAINHPGIENVRQAMGKKYPGAEDALEAAGYDNDTREGMLVHMASAGSKRVPGLVETWLKTANNPADMASRKKKYAKKAQQYRLDWEKRHPEHKTQSTKGASGRSTKKMIKHSEHSQKTWDFINHILAKQIQKEKPRGPDGWVKFLQRYGIPVISLEAPLLEDKIPLKEQEKRYQFLTDYKHGLGLPSEQVNGMMMEMLNQPTVEEADRLFAYWRSVKNMPRAQREAFRRDTDERYKKWEWHEASDNKRPAVRMPWQGPEEEEE</sequence>
<name>A0AAD9L7B2_PAPLA</name>
<feature type="transmembrane region" description="Helical" evidence="2">
    <location>
        <begin position="38"/>
        <end position="71"/>
    </location>
</feature>
<feature type="region of interest" description="Disordered" evidence="1">
    <location>
        <begin position="287"/>
        <end position="311"/>
    </location>
</feature>
<evidence type="ECO:0000313" key="4">
    <source>
        <dbReference type="Proteomes" id="UP001182556"/>
    </source>
</evidence>
<protein>
    <submittedName>
        <fullName evidence="3">Uncharacterized protein</fullName>
    </submittedName>
</protein>
<keyword evidence="2" id="KW-1133">Transmembrane helix</keyword>
<proteinExistence type="predicted"/>
<dbReference type="AlphaFoldDB" id="A0AAD9L7B2"/>
<organism evidence="3 4">
    <name type="scientific">Papiliotrema laurentii</name>
    <name type="common">Cryptococcus laurentii</name>
    <dbReference type="NCBI Taxonomy" id="5418"/>
    <lineage>
        <taxon>Eukaryota</taxon>
        <taxon>Fungi</taxon>
        <taxon>Dikarya</taxon>
        <taxon>Basidiomycota</taxon>
        <taxon>Agaricomycotina</taxon>
        <taxon>Tremellomycetes</taxon>
        <taxon>Tremellales</taxon>
        <taxon>Rhynchogastremaceae</taxon>
        <taxon>Papiliotrema</taxon>
    </lineage>
</organism>
<feature type="compositionally biased region" description="Basic and acidic residues" evidence="1">
    <location>
        <begin position="287"/>
        <end position="297"/>
    </location>
</feature>
<feature type="region of interest" description="Disordered" evidence="1">
    <location>
        <begin position="140"/>
        <end position="205"/>
    </location>
</feature>
<accession>A0AAD9L7B2</accession>
<evidence type="ECO:0000256" key="2">
    <source>
        <dbReference type="SAM" id="Phobius"/>
    </source>
</evidence>
<reference evidence="3" key="1">
    <citation type="submission" date="2023-02" db="EMBL/GenBank/DDBJ databases">
        <title>Identification and recombinant expression of a fungal hydrolase from Papiliotrema laurentii that hydrolyzes apple cutin and clears colloidal polyester polyurethane.</title>
        <authorList>
            <consortium name="DOE Joint Genome Institute"/>
            <person name="Roman V.A."/>
            <person name="Bojanowski C."/>
            <person name="Crable B.R."/>
            <person name="Wagner D.N."/>
            <person name="Hung C.S."/>
            <person name="Nadeau L.J."/>
            <person name="Schratz L."/>
            <person name="Haridas S."/>
            <person name="Pangilinan J."/>
            <person name="Lipzen A."/>
            <person name="Na H."/>
            <person name="Yan M."/>
            <person name="Ng V."/>
            <person name="Grigoriev I.V."/>
            <person name="Spatafora J.W."/>
            <person name="Barlow D."/>
            <person name="Biffinger J."/>
            <person name="Kelley-Loughnane N."/>
            <person name="Varaljay V.A."/>
            <person name="Crookes-Goodson W.J."/>
        </authorList>
    </citation>
    <scope>NUCLEOTIDE SEQUENCE</scope>
    <source>
        <strain evidence="3">5307AH</strain>
    </source>
</reference>
<keyword evidence="4" id="KW-1185">Reference proteome</keyword>